<dbReference type="EMBL" id="VWSH01000001">
    <property type="protein sequence ID" value="KAA5536720.1"/>
    <property type="molecule type" value="Genomic_DNA"/>
</dbReference>
<feature type="compositionally biased region" description="Polar residues" evidence="1">
    <location>
        <begin position="1"/>
        <end position="14"/>
    </location>
</feature>
<protein>
    <submittedName>
        <fullName evidence="2">Uncharacterized protein</fullName>
    </submittedName>
</protein>
<dbReference type="Proteomes" id="UP000323632">
    <property type="component" value="Unassembled WGS sequence"/>
</dbReference>
<dbReference type="RefSeq" id="WP_150031297.1">
    <property type="nucleotide sequence ID" value="NZ_VWSH01000001.1"/>
</dbReference>
<gene>
    <name evidence="2" type="ORF">F0919_03355</name>
</gene>
<keyword evidence="3" id="KW-1185">Reference proteome</keyword>
<reference evidence="2 3" key="1">
    <citation type="submission" date="2019-09" db="EMBL/GenBank/DDBJ databases">
        <title>Genome sequence and assembly of Taibaiella sp.</title>
        <authorList>
            <person name="Chhetri G."/>
        </authorList>
    </citation>
    <scope>NUCLEOTIDE SEQUENCE [LARGE SCALE GENOMIC DNA]</scope>
    <source>
        <strain evidence="2 3">KVB11</strain>
    </source>
</reference>
<organism evidence="2 3">
    <name type="scientific">Taibaiella lutea</name>
    <dbReference type="NCBI Taxonomy" id="2608001"/>
    <lineage>
        <taxon>Bacteria</taxon>
        <taxon>Pseudomonadati</taxon>
        <taxon>Bacteroidota</taxon>
        <taxon>Chitinophagia</taxon>
        <taxon>Chitinophagales</taxon>
        <taxon>Chitinophagaceae</taxon>
        <taxon>Taibaiella</taxon>
    </lineage>
</organism>
<evidence type="ECO:0000313" key="2">
    <source>
        <dbReference type="EMBL" id="KAA5536720.1"/>
    </source>
</evidence>
<sequence>MKQQNKLPEIPNQNEVDDREHIKSESDKYDAHVNFYYTNIINSLVLFTFNAEQLDKMTPVLIDPLTELYEELQYAFTPVSFETVFRKNLIDLKFREDLLNFKSKVEEMPNEIWDWEFINENKKWKQLRTYADELLSKIGVSSRTYNDEFTTIILNTGEIIKSGKKS</sequence>
<proteinExistence type="predicted"/>
<feature type="region of interest" description="Disordered" evidence="1">
    <location>
        <begin position="1"/>
        <end position="21"/>
    </location>
</feature>
<name>A0A5M6CQP5_9BACT</name>
<evidence type="ECO:0000313" key="3">
    <source>
        <dbReference type="Proteomes" id="UP000323632"/>
    </source>
</evidence>
<accession>A0A5M6CQP5</accession>
<evidence type="ECO:0000256" key="1">
    <source>
        <dbReference type="SAM" id="MobiDB-lite"/>
    </source>
</evidence>
<comment type="caution">
    <text evidence="2">The sequence shown here is derived from an EMBL/GenBank/DDBJ whole genome shotgun (WGS) entry which is preliminary data.</text>
</comment>
<dbReference type="AlphaFoldDB" id="A0A5M6CQP5"/>